<dbReference type="PRINTS" id="PR00081">
    <property type="entry name" value="GDHRDH"/>
</dbReference>
<proteinExistence type="inferred from homology"/>
<organism evidence="4 5">
    <name type="scientific">Thelonectria olida</name>
    <dbReference type="NCBI Taxonomy" id="1576542"/>
    <lineage>
        <taxon>Eukaryota</taxon>
        <taxon>Fungi</taxon>
        <taxon>Dikarya</taxon>
        <taxon>Ascomycota</taxon>
        <taxon>Pezizomycotina</taxon>
        <taxon>Sordariomycetes</taxon>
        <taxon>Hypocreomycetidae</taxon>
        <taxon>Hypocreales</taxon>
        <taxon>Nectriaceae</taxon>
        <taxon>Thelonectria</taxon>
    </lineage>
</organism>
<comment type="similarity">
    <text evidence="1 3">Belongs to the short-chain dehydrogenases/reductases (SDR) family.</text>
</comment>
<dbReference type="InterPro" id="IPR002347">
    <property type="entry name" value="SDR_fam"/>
</dbReference>
<reference evidence="4 5" key="1">
    <citation type="journal article" date="2021" name="Nat. Commun.">
        <title>Genetic determinants of endophytism in the Arabidopsis root mycobiome.</title>
        <authorList>
            <person name="Mesny F."/>
            <person name="Miyauchi S."/>
            <person name="Thiergart T."/>
            <person name="Pickel B."/>
            <person name="Atanasova L."/>
            <person name="Karlsson M."/>
            <person name="Huettel B."/>
            <person name="Barry K.W."/>
            <person name="Haridas S."/>
            <person name="Chen C."/>
            <person name="Bauer D."/>
            <person name="Andreopoulos W."/>
            <person name="Pangilinan J."/>
            <person name="LaButti K."/>
            <person name="Riley R."/>
            <person name="Lipzen A."/>
            <person name="Clum A."/>
            <person name="Drula E."/>
            <person name="Henrissat B."/>
            <person name="Kohler A."/>
            <person name="Grigoriev I.V."/>
            <person name="Martin F.M."/>
            <person name="Hacquard S."/>
        </authorList>
    </citation>
    <scope>NUCLEOTIDE SEQUENCE [LARGE SCALE GENOMIC DNA]</scope>
    <source>
        <strain evidence="4 5">MPI-CAGE-CH-0241</strain>
    </source>
</reference>
<dbReference type="OrthoDB" id="5296at2759"/>
<dbReference type="InterPro" id="IPR036291">
    <property type="entry name" value="NAD(P)-bd_dom_sf"/>
</dbReference>
<dbReference type="AlphaFoldDB" id="A0A9P8VW95"/>
<evidence type="ECO:0000256" key="2">
    <source>
        <dbReference type="ARBA" id="ARBA00023002"/>
    </source>
</evidence>
<evidence type="ECO:0000256" key="3">
    <source>
        <dbReference type="RuleBase" id="RU000363"/>
    </source>
</evidence>
<dbReference type="EMBL" id="JAGPYM010000026">
    <property type="protein sequence ID" value="KAH6880365.1"/>
    <property type="molecule type" value="Genomic_DNA"/>
</dbReference>
<sequence length="310" mass="33939">MSYTVKGRFAVVTGGGSGISHALTRLLLHAGCSVMIADVRLRPEAEATIEEYPHPASEPKKPSAVFCKTDISDWTQISALWANALEKFGRVDIVVNGAGIYEPPSSTFWKPPGISALAEDPEDAQVGQYKSFAVNTVGPIRLAQIAVDYWQQHPDIQGNILFLASMGGYMHSIQTPLYFSSKAAIVSFVRSLGPLRKAIGVRNAAVCPGAVFTPIFEPEYCRDRLQAGDVALSAEQCADLMMRVLQEEQYGDGNIVEIMMIGSKEKQSVHVREVVLESLYPTVDPLNAGTRFTTETQKFVQNLKEKGMRL</sequence>
<dbReference type="SUPFAM" id="SSF51735">
    <property type="entry name" value="NAD(P)-binding Rossmann-fold domains"/>
    <property type="match status" value="1"/>
</dbReference>
<dbReference type="PANTHER" id="PTHR44229:SF4">
    <property type="entry name" value="15-HYDROXYPROSTAGLANDIN DEHYDROGENASE [NAD(+)]"/>
    <property type="match status" value="1"/>
</dbReference>
<dbReference type="Gene3D" id="3.40.50.720">
    <property type="entry name" value="NAD(P)-binding Rossmann-like Domain"/>
    <property type="match status" value="1"/>
</dbReference>
<dbReference type="PANTHER" id="PTHR44229">
    <property type="entry name" value="15-HYDROXYPROSTAGLANDIN DEHYDROGENASE [NAD(+)]"/>
    <property type="match status" value="1"/>
</dbReference>
<dbReference type="GO" id="GO:0016616">
    <property type="term" value="F:oxidoreductase activity, acting on the CH-OH group of donors, NAD or NADP as acceptor"/>
    <property type="evidence" value="ECO:0007669"/>
    <property type="project" value="TreeGrafter"/>
</dbReference>
<keyword evidence="5" id="KW-1185">Reference proteome</keyword>
<protein>
    <submittedName>
        <fullName evidence="4">Uncharacterized protein</fullName>
    </submittedName>
</protein>
<accession>A0A9P8VW95</accession>
<keyword evidence="2" id="KW-0560">Oxidoreductase</keyword>
<dbReference type="GO" id="GO:0005737">
    <property type="term" value="C:cytoplasm"/>
    <property type="evidence" value="ECO:0007669"/>
    <property type="project" value="TreeGrafter"/>
</dbReference>
<name>A0A9P8VW95_9HYPO</name>
<dbReference type="PRINTS" id="PR00080">
    <property type="entry name" value="SDRFAMILY"/>
</dbReference>
<evidence type="ECO:0000313" key="4">
    <source>
        <dbReference type="EMBL" id="KAH6880365.1"/>
    </source>
</evidence>
<dbReference type="Proteomes" id="UP000777438">
    <property type="component" value="Unassembled WGS sequence"/>
</dbReference>
<comment type="caution">
    <text evidence="4">The sequence shown here is derived from an EMBL/GenBank/DDBJ whole genome shotgun (WGS) entry which is preliminary data.</text>
</comment>
<evidence type="ECO:0000256" key="1">
    <source>
        <dbReference type="ARBA" id="ARBA00006484"/>
    </source>
</evidence>
<gene>
    <name evidence="4" type="ORF">B0T10DRAFT_551603</name>
</gene>
<evidence type="ECO:0000313" key="5">
    <source>
        <dbReference type="Proteomes" id="UP000777438"/>
    </source>
</evidence>
<dbReference type="Pfam" id="PF00106">
    <property type="entry name" value="adh_short"/>
    <property type="match status" value="1"/>
</dbReference>